<evidence type="ECO:0000256" key="3">
    <source>
        <dbReference type="ARBA" id="ARBA00023002"/>
    </source>
</evidence>
<dbReference type="PRINTS" id="PR00368">
    <property type="entry name" value="FADPNR"/>
</dbReference>
<evidence type="ECO:0000256" key="4">
    <source>
        <dbReference type="SAM" id="SignalP"/>
    </source>
</evidence>
<dbReference type="GO" id="GO:0016491">
    <property type="term" value="F:oxidoreductase activity"/>
    <property type="evidence" value="ECO:0007669"/>
    <property type="project" value="UniProtKB-KW"/>
</dbReference>
<protein>
    <recommendedName>
        <fullName evidence="7">FAD/NAD(P)-binding domain-containing protein</fullName>
    </recommendedName>
</protein>
<dbReference type="PRINTS" id="PR00469">
    <property type="entry name" value="PNDRDTASEII"/>
</dbReference>
<accession>A0A4S8M6I8</accession>
<comment type="similarity">
    <text evidence="1">Belongs to the class-II pyridine nucleotide-disulfide oxidoreductase family.</text>
</comment>
<dbReference type="PANTHER" id="PTHR48105">
    <property type="entry name" value="THIOREDOXIN REDUCTASE 1-RELATED-RELATED"/>
    <property type="match status" value="1"/>
</dbReference>
<evidence type="ECO:0000256" key="2">
    <source>
        <dbReference type="ARBA" id="ARBA00022630"/>
    </source>
</evidence>
<dbReference type="InterPro" id="IPR036188">
    <property type="entry name" value="FAD/NAD-bd_sf"/>
</dbReference>
<keyword evidence="2" id="KW-0285">Flavoprotein</keyword>
<keyword evidence="3" id="KW-0560">Oxidoreductase</keyword>
<proteinExistence type="inferred from homology"/>
<reference evidence="5 6" key="1">
    <citation type="journal article" date="2019" name="Nat. Ecol. Evol.">
        <title>Megaphylogeny resolves global patterns of mushroom evolution.</title>
        <authorList>
            <person name="Varga T."/>
            <person name="Krizsan K."/>
            <person name="Foldi C."/>
            <person name="Dima B."/>
            <person name="Sanchez-Garcia M."/>
            <person name="Sanchez-Ramirez S."/>
            <person name="Szollosi G.J."/>
            <person name="Szarkandi J.G."/>
            <person name="Papp V."/>
            <person name="Albert L."/>
            <person name="Andreopoulos W."/>
            <person name="Angelini C."/>
            <person name="Antonin V."/>
            <person name="Barry K.W."/>
            <person name="Bougher N.L."/>
            <person name="Buchanan P."/>
            <person name="Buyck B."/>
            <person name="Bense V."/>
            <person name="Catcheside P."/>
            <person name="Chovatia M."/>
            <person name="Cooper J."/>
            <person name="Damon W."/>
            <person name="Desjardin D."/>
            <person name="Finy P."/>
            <person name="Geml J."/>
            <person name="Haridas S."/>
            <person name="Hughes K."/>
            <person name="Justo A."/>
            <person name="Karasinski D."/>
            <person name="Kautmanova I."/>
            <person name="Kiss B."/>
            <person name="Kocsube S."/>
            <person name="Kotiranta H."/>
            <person name="LaButti K.M."/>
            <person name="Lechner B.E."/>
            <person name="Liimatainen K."/>
            <person name="Lipzen A."/>
            <person name="Lukacs Z."/>
            <person name="Mihaltcheva S."/>
            <person name="Morgado L.N."/>
            <person name="Niskanen T."/>
            <person name="Noordeloos M.E."/>
            <person name="Ohm R.A."/>
            <person name="Ortiz-Santana B."/>
            <person name="Ovrebo C."/>
            <person name="Racz N."/>
            <person name="Riley R."/>
            <person name="Savchenko A."/>
            <person name="Shiryaev A."/>
            <person name="Soop K."/>
            <person name="Spirin V."/>
            <person name="Szebenyi C."/>
            <person name="Tomsovsky M."/>
            <person name="Tulloss R.E."/>
            <person name="Uehling J."/>
            <person name="Grigoriev I.V."/>
            <person name="Vagvolgyi C."/>
            <person name="Papp T."/>
            <person name="Martin F.M."/>
            <person name="Miettinen O."/>
            <person name="Hibbett D.S."/>
            <person name="Nagy L.G."/>
        </authorList>
    </citation>
    <scope>NUCLEOTIDE SEQUENCE [LARGE SCALE GENOMIC DNA]</scope>
    <source>
        <strain evidence="5 6">CBS 962.96</strain>
    </source>
</reference>
<evidence type="ECO:0008006" key="7">
    <source>
        <dbReference type="Google" id="ProtNLM"/>
    </source>
</evidence>
<dbReference type="InterPro" id="IPR050097">
    <property type="entry name" value="Ferredoxin-NADP_redctase_2"/>
</dbReference>
<evidence type="ECO:0000313" key="5">
    <source>
        <dbReference type="EMBL" id="THU97909.1"/>
    </source>
</evidence>
<evidence type="ECO:0000256" key="1">
    <source>
        <dbReference type="ARBA" id="ARBA00009333"/>
    </source>
</evidence>
<dbReference type="Gene3D" id="3.50.50.60">
    <property type="entry name" value="FAD/NAD(P)-binding domain"/>
    <property type="match status" value="4"/>
</dbReference>
<sequence length="311" mass="34720">MWFFILHSFSVLLVTALSSKLSFPPLFNPRSGNHYNKTGSTMSPLTSRKVDESSEMHSKVGNGFAVGGQRTATVNVENFPGFPIRILGPKLMDTIPRTIPPFWYSHRHPVTPRTSLKSIYPTIRSDTGGKLRRTEEPKTGDKVIVATGASAKRLGLKREEVYWHSGIRACVVRVGVVPTFKNRPLAVIDGGDSAAEEATYHPVEHRSYPMQCDGELLKNLQIRNAETGSEKDLAVNRLFTPLVTNPQRRSFRTQLQTDPDGYIVSGTTQTSVRGVFLRLVMYRIRGIDRPLRVLGVVVYMAALEVERLIAE</sequence>
<keyword evidence="4" id="KW-0732">Signal</keyword>
<dbReference type="AlphaFoldDB" id="A0A4S8M6I8"/>
<keyword evidence="6" id="KW-1185">Reference proteome</keyword>
<organism evidence="5 6">
    <name type="scientific">Dendrothele bispora (strain CBS 962.96)</name>
    <dbReference type="NCBI Taxonomy" id="1314807"/>
    <lineage>
        <taxon>Eukaryota</taxon>
        <taxon>Fungi</taxon>
        <taxon>Dikarya</taxon>
        <taxon>Basidiomycota</taxon>
        <taxon>Agaricomycotina</taxon>
        <taxon>Agaricomycetes</taxon>
        <taxon>Agaricomycetidae</taxon>
        <taxon>Agaricales</taxon>
        <taxon>Agaricales incertae sedis</taxon>
        <taxon>Dendrothele</taxon>
    </lineage>
</organism>
<dbReference type="Proteomes" id="UP000297245">
    <property type="component" value="Unassembled WGS sequence"/>
</dbReference>
<dbReference type="GO" id="GO:0097237">
    <property type="term" value="P:cellular response to toxic substance"/>
    <property type="evidence" value="ECO:0007669"/>
    <property type="project" value="UniProtKB-ARBA"/>
</dbReference>
<name>A0A4S8M6I8_DENBC</name>
<feature type="signal peptide" evidence="4">
    <location>
        <begin position="1"/>
        <end position="18"/>
    </location>
</feature>
<gene>
    <name evidence="5" type="ORF">K435DRAFT_796091</name>
</gene>
<evidence type="ECO:0000313" key="6">
    <source>
        <dbReference type="Proteomes" id="UP000297245"/>
    </source>
</evidence>
<dbReference type="EMBL" id="ML179146">
    <property type="protein sequence ID" value="THU97909.1"/>
    <property type="molecule type" value="Genomic_DNA"/>
</dbReference>
<dbReference type="SUPFAM" id="SSF51971">
    <property type="entry name" value="Nucleotide-binding domain"/>
    <property type="match status" value="1"/>
</dbReference>
<feature type="chain" id="PRO_5020826374" description="FAD/NAD(P)-binding domain-containing protein" evidence="4">
    <location>
        <begin position="19"/>
        <end position="311"/>
    </location>
</feature>
<dbReference type="OrthoDB" id="371245at2759"/>